<dbReference type="GO" id="GO:0008787">
    <property type="term" value="F:D-allose kinase activity"/>
    <property type="evidence" value="ECO:0007669"/>
    <property type="project" value="UniProtKB-UniRule"/>
</dbReference>
<sequence length="364" mass="38949">MQKQRNVVAGVDMGATHIRLCLQTAQGEALHCEKRRTVDVISADGLVNGIKNLLQQQLTQHDAHCCGLVMGFPALVAKDKRTIISTPNLPLAADDLYNLADRLEAALGCPVEFSRDVNLQLSFDVQQNGLQEQEVLAAYLGTGMGFAVWLNGGPWTGAHGVAGELGHIPQGDDALTCACGNPACLETVCSGIALKRWYEQQPRAYELGELFVHAAREPFVQQLLNHAARAIATSINLFDPDAVILGGGVMDMPAFPREAVIAMIKTYVRRPLPYQAVRFIAASSSAFNGAPGRGGAGEKPVFKLAEVTPIARTCLFPPGGGAAHLAGLPGRVTGARVDTSKLTIACFSSAFRPKKRRIISQYPQ</sequence>
<dbReference type="Pfam" id="PF00480">
    <property type="entry name" value="ROK"/>
    <property type="match status" value="1"/>
</dbReference>
<evidence type="ECO:0000256" key="1">
    <source>
        <dbReference type="ARBA" id="ARBA00023277"/>
    </source>
</evidence>
<dbReference type="InterPro" id="IPR030883">
    <property type="entry name" value="AlsK"/>
</dbReference>
<comment type="caution">
    <text evidence="3">The sequence shown here is derived from an EMBL/GenBank/DDBJ whole genome shotgun (WGS) entry which is preliminary data.</text>
</comment>
<evidence type="ECO:0000313" key="4">
    <source>
        <dbReference type="Proteomes" id="UP000254863"/>
    </source>
</evidence>
<protein>
    <recommendedName>
        <fullName evidence="2">D-allose kinase</fullName>
        <shortName evidence="2">Allokinase</shortName>
        <ecNumber evidence="2">2.7.1.55</ecNumber>
    </recommendedName>
</protein>
<feature type="binding site" evidence="2">
    <location>
        <begin position="143"/>
        <end position="150"/>
    </location>
    <ligand>
        <name>ATP</name>
        <dbReference type="ChEBI" id="CHEBI:30616"/>
    </ligand>
</feature>
<keyword evidence="2" id="KW-0547">Nucleotide-binding</keyword>
<proteinExistence type="inferred from homology"/>
<dbReference type="PANTHER" id="PTHR18964">
    <property type="entry name" value="ROK (REPRESSOR, ORF, KINASE) FAMILY"/>
    <property type="match status" value="1"/>
</dbReference>
<dbReference type="GO" id="GO:0005524">
    <property type="term" value="F:ATP binding"/>
    <property type="evidence" value="ECO:0007669"/>
    <property type="project" value="UniProtKB-UniRule"/>
</dbReference>
<dbReference type="CDD" id="cd24070">
    <property type="entry name" value="ASKHA_NBD_ROK_AlsK"/>
    <property type="match status" value="1"/>
</dbReference>
<name>A0A7H4PDB8_9ENTR</name>
<comment type="pathway">
    <text evidence="2">Carbohydrate degradation; D-allose degradation.</text>
</comment>
<dbReference type="InterPro" id="IPR000600">
    <property type="entry name" value="ROK"/>
</dbReference>
<keyword evidence="2" id="KW-0067">ATP-binding</keyword>
<dbReference type="EC" id="2.7.1.55" evidence="2"/>
<keyword evidence="1 2" id="KW-0119">Carbohydrate metabolism</keyword>
<dbReference type="NCBIfam" id="NF007251">
    <property type="entry name" value="PRK09698.1"/>
    <property type="match status" value="1"/>
</dbReference>
<comment type="similarity">
    <text evidence="2">Belongs to the ROK (NagC/XylR) family.</text>
</comment>
<keyword evidence="2 3" id="KW-0418">Kinase</keyword>
<comment type="function">
    <text evidence="2">Catalyzes the phosphorylation of D-allose to D-allose 6-phosphate.</text>
</comment>
<evidence type="ECO:0000313" key="3">
    <source>
        <dbReference type="EMBL" id="STW65895.1"/>
    </source>
</evidence>
<dbReference type="PANTHER" id="PTHR18964:SF174">
    <property type="entry name" value="D-ALLOSE KINASE-RELATED"/>
    <property type="match status" value="1"/>
</dbReference>
<comment type="catalytic activity">
    <reaction evidence="2">
        <text>D-allose + ATP = D-allose 6-phosphate + ADP + H(+)</text>
        <dbReference type="Rhea" id="RHEA:14805"/>
        <dbReference type="ChEBI" id="CHEBI:15378"/>
        <dbReference type="ChEBI" id="CHEBI:30616"/>
        <dbReference type="ChEBI" id="CHEBI:40822"/>
        <dbReference type="ChEBI" id="CHEBI:58328"/>
        <dbReference type="ChEBI" id="CHEBI:456216"/>
        <dbReference type="EC" id="2.7.1.55"/>
    </reaction>
</comment>
<dbReference type="InterPro" id="IPR043129">
    <property type="entry name" value="ATPase_NBD"/>
</dbReference>
<keyword evidence="2 3" id="KW-0808">Transferase</keyword>
<dbReference type="AlphaFoldDB" id="A0A7H4PDB8"/>
<dbReference type="HAMAP" id="MF_00988">
    <property type="entry name" value="Allose_kinase"/>
    <property type="match status" value="1"/>
</dbReference>
<accession>A0A7H4PDB8</accession>
<dbReference type="InterPro" id="IPR049874">
    <property type="entry name" value="ROK_cs"/>
</dbReference>
<dbReference type="SUPFAM" id="SSF53067">
    <property type="entry name" value="Actin-like ATPase domain"/>
    <property type="match status" value="1"/>
</dbReference>
<organism evidence="3 4">
    <name type="scientific">Klebsiella michiganensis</name>
    <dbReference type="NCBI Taxonomy" id="1134687"/>
    <lineage>
        <taxon>Bacteria</taxon>
        <taxon>Pseudomonadati</taxon>
        <taxon>Pseudomonadota</taxon>
        <taxon>Gammaproteobacteria</taxon>
        <taxon>Enterobacterales</taxon>
        <taxon>Enterobacteriaceae</taxon>
        <taxon>Klebsiella/Raoultella group</taxon>
        <taxon>Klebsiella</taxon>
    </lineage>
</organism>
<dbReference type="UniPathway" id="UPA00361"/>
<gene>
    <name evidence="2 3" type="primary">alsK</name>
    <name evidence="3" type="ORF">NCTC11685_03603</name>
</gene>
<evidence type="ECO:0000256" key="2">
    <source>
        <dbReference type="HAMAP-Rule" id="MF_00988"/>
    </source>
</evidence>
<dbReference type="PROSITE" id="PS01125">
    <property type="entry name" value="ROK"/>
    <property type="match status" value="1"/>
</dbReference>
<dbReference type="GO" id="GO:0019316">
    <property type="term" value="P:D-allose catabolic process"/>
    <property type="evidence" value="ECO:0007669"/>
    <property type="project" value="UniProtKB-UniRule"/>
</dbReference>
<dbReference type="Gene3D" id="3.30.420.40">
    <property type="match status" value="2"/>
</dbReference>
<reference evidence="3 4" key="1">
    <citation type="submission" date="2018-06" db="EMBL/GenBank/DDBJ databases">
        <authorList>
            <consortium name="Pathogen Informatics"/>
            <person name="Doyle S."/>
        </authorList>
    </citation>
    <scope>NUCLEOTIDE SEQUENCE [LARGE SCALE GENOMIC DNA]</scope>
    <source>
        <strain evidence="3 4">NCTC11685</strain>
    </source>
</reference>
<dbReference type="EMBL" id="UGMS01000002">
    <property type="protein sequence ID" value="STW65895.1"/>
    <property type="molecule type" value="Genomic_DNA"/>
</dbReference>
<dbReference type="Proteomes" id="UP000254863">
    <property type="component" value="Unassembled WGS sequence"/>
</dbReference>